<accession>A0ABR4H7A0</accession>
<name>A0ABR4H7A0_9EURO</name>
<evidence type="ECO:0000313" key="2">
    <source>
        <dbReference type="Proteomes" id="UP001610334"/>
    </source>
</evidence>
<dbReference type="Proteomes" id="UP001610334">
    <property type="component" value="Unassembled WGS sequence"/>
</dbReference>
<reference evidence="1 2" key="1">
    <citation type="submission" date="2024-07" db="EMBL/GenBank/DDBJ databases">
        <title>Section-level genome sequencing and comparative genomics of Aspergillus sections Usti and Cavernicolus.</title>
        <authorList>
            <consortium name="Lawrence Berkeley National Laboratory"/>
            <person name="Nybo J.L."/>
            <person name="Vesth T.C."/>
            <person name="Theobald S."/>
            <person name="Frisvad J.C."/>
            <person name="Larsen T.O."/>
            <person name="Kjaerboelling I."/>
            <person name="Rothschild-Mancinelli K."/>
            <person name="Lyhne E.K."/>
            <person name="Kogle M.E."/>
            <person name="Barry K."/>
            <person name="Clum A."/>
            <person name="Na H."/>
            <person name="Ledsgaard L."/>
            <person name="Lin J."/>
            <person name="Lipzen A."/>
            <person name="Kuo A."/>
            <person name="Riley R."/>
            <person name="Mondo S."/>
            <person name="Labutti K."/>
            <person name="Haridas S."/>
            <person name="Pangalinan J."/>
            <person name="Salamov A.A."/>
            <person name="Simmons B.A."/>
            <person name="Magnuson J.K."/>
            <person name="Chen J."/>
            <person name="Drula E."/>
            <person name="Henrissat B."/>
            <person name="Wiebenga A."/>
            <person name="Lubbers R.J."/>
            <person name="Gomes A.C."/>
            <person name="Makela M.R."/>
            <person name="Stajich J."/>
            <person name="Grigoriev I.V."/>
            <person name="Mortensen U.H."/>
            <person name="De Vries R.P."/>
            <person name="Baker S.E."/>
            <person name="Andersen M.R."/>
        </authorList>
    </citation>
    <scope>NUCLEOTIDE SEQUENCE [LARGE SCALE GENOMIC DNA]</scope>
    <source>
        <strain evidence="1 2">CBS 588.65</strain>
    </source>
</reference>
<keyword evidence="2" id="KW-1185">Reference proteome</keyword>
<comment type="caution">
    <text evidence="1">The sequence shown here is derived from an EMBL/GenBank/DDBJ whole genome shotgun (WGS) entry which is preliminary data.</text>
</comment>
<organism evidence="1 2">
    <name type="scientific">Aspergillus granulosus</name>
    <dbReference type="NCBI Taxonomy" id="176169"/>
    <lineage>
        <taxon>Eukaryota</taxon>
        <taxon>Fungi</taxon>
        <taxon>Dikarya</taxon>
        <taxon>Ascomycota</taxon>
        <taxon>Pezizomycotina</taxon>
        <taxon>Eurotiomycetes</taxon>
        <taxon>Eurotiomycetidae</taxon>
        <taxon>Eurotiales</taxon>
        <taxon>Aspergillaceae</taxon>
        <taxon>Aspergillus</taxon>
        <taxon>Aspergillus subgen. Nidulantes</taxon>
    </lineage>
</organism>
<sequence length="139" mass="16152">MSKTNYQPERPDEEDHYRNYYAHHAPTWLASWLQKIRSLDVIPVNYGGYRRLYTEDNNKGAVVKDILQKKYGYPDDFRGDEWRRVGSSICWEVGDNILDYNDVPDDYEVDYEKEEAEAIADYGKPVYAEEIDGPGNGGS</sequence>
<proteinExistence type="predicted"/>
<gene>
    <name evidence="1" type="ORF">BJX63DRAFT_433455</name>
</gene>
<dbReference type="EMBL" id="JBFXLT010000059">
    <property type="protein sequence ID" value="KAL2811301.1"/>
    <property type="molecule type" value="Genomic_DNA"/>
</dbReference>
<protein>
    <submittedName>
        <fullName evidence="1">Uncharacterized protein</fullName>
    </submittedName>
</protein>
<evidence type="ECO:0000313" key="1">
    <source>
        <dbReference type="EMBL" id="KAL2811301.1"/>
    </source>
</evidence>